<dbReference type="EMBL" id="CAJEWN010000003">
    <property type="protein sequence ID" value="CAD2124824.1"/>
    <property type="molecule type" value="Genomic_DNA"/>
</dbReference>
<gene>
    <name evidence="2" type="ORF">MENT_LOCUS965</name>
</gene>
<organism evidence="2 3">
    <name type="scientific">Meloidogyne enterolobii</name>
    <name type="common">Root-knot nematode worm</name>
    <name type="synonym">Meloidogyne mayaguensis</name>
    <dbReference type="NCBI Taxonomy" id="390850"/>
    <lineage>
        <taxon>Eukaryota</taxon>
        <taxon>Metazoa</taxon>
        <taxon>Ecdysozoa</taxon>
        <taxon>Nematoda</taxon>
        <taxon>Chromadorea</taxon>
        <taxon>Rhabditida</taxon>
        <taxon>Tylenchina</taxon>
        <taxon>Tylenchomorpha</taxon>
        <taxon>Tylenchoidea</taxon>
        <taxon>Meloidogynidae</taxon>
        <taxon>Meloidogyninae</taxon>
        <taxon>Meloidogyne</taxon>
    </lineage>
</organism>
<keyword evidence="1" id="KW-0732">Signal</keyword>
<dbReference type="AlphaFoldDB" id="A0A6V7TKZ2"/>
<dbReference type="Proteomes" id="UP000580250">
    <property type="component" value="Unassembled WGS sequence"/>
</dbReference>
<feature type="chain" id="PRO_5027931355" evidence="1">
    <location>
        <begin position="19"/>
        <end position="59"/>
    </location>
</feature>
<protein>
    <submittedName>
        <fullName evidence="2">Uncharacterized protein</fullName>
    </submittedName>
</protein>
<accession>A0A6V7TKZ2</accession>
<reference evidence="2 3" key="1">
    <citation type="submission" date="2020-08" db="EMBL/GenBank/DDBJ databases">
        <authorList>
            <person name="Koutsovoulos G."/>
            <person name="Danchin GJ E."/>
        </authorList>
    </citation>
    <scope>NUCLEOTIDE SEQUENCE [LARGE SCALE GENOMIC DNA]</scope>
</reference>
<comment type="caution">
    <text evidence="2">The sequence shown here is derived from an EMBL/GenBank/DDBJ whole genome shotgun (WGS) entry which is preliminary data.</text>
</comment>
<sequence>MYCLNLLNFVLLKKLVEAKTCLRQRKPNKGWCSKAAQIRRLFHFCVNLETLKKYLKIPE</sequence>
<evidence type="ECO:0000256" key="1">
    <source>
        <dbReference type="SAM" id="SignalP"/>
    </source>
</evidence>
<proteinExistence type="predicted"/>
<name>A0A6V7TKZ2_MELEN</name>
<evidence type="ECO:0000313" key="3">
    <source>
        <dbReference type="Proteomes" id="UP000580250"/>
    </source>
</evidence>
<feature type="signal peptide" evidence="1">
    <location>
        <begin position="1"/>
        <end position="18"/>
    </location>
</feature>
<evidence type="ECO:0000313" key="2">
    <source>
        <dbReference type="EMBL" id="CAD2124824.1"/>
    </source>
</evidence>